<evidence type="ECO:0000256" key="7">
    <source>
        <dbReference type="ARBA" id="ARBA00022833"/>
    </source>
</evidence>
<keyword evidence="10" id="KW-1185">Reference proteome</keyword>
<keyword evidence="4" id="KW-0808">Transferase</keyword>
<dbReference type="Gene3D" id="1.50.10.20">
    <property type="match status" value="1"/>
</dbReference>
<evidence type="ECO:0000256" key="6">
    <source>
        <dbReference type="ARBA" id="ARBA00022737"/>
    </source>
</evidence>
<dbReference type="PANTHER" id="PTHR11774">
    <property type="entry name" value="GERANYLGERANYL TRANSFERASE TYPE BETA SUBUNIT"/>
    <property type="match status" value="1"/>
</dbReference>
<dbReference type="GO" id="GO:0004662">
    <property type="term" value="F:CAAX-protein geranylgeranyltransferase activity"/>
    <property type="evidence" value="ECO:0007669"/>
    <property type="project" value="TreeGrafter"/>
</dbReference>
<reference evidence="9 10" key="1">
    <citation type="submission" date="2020-01" db="EMBL/GenBank/DDBJ databases">
        <authorList>
            <person name="Gupta K D."/>
        </authorList>
    </citation>
    <scope>NUCLEOTIDE SEQUENCE [LARGE SCALE GENOMIC DNA]</scope>
</reference>
<keyword evidence="5" id="KW-0479">Metal-binding</keyword>
<evidence type="ECO:0000256" key="2">
    <source>
        <dbReference type="ARBA" id="ARBA00010497"/>
    </source>
</evidence>
<comment type="cofactor">
    <cofactor evidence="1">
        <name>Zn(2+)</name>
        <dbReference type="ChEBI" id="CHEBI:29105"/>
    </cofactor>
</comment>
<evidence type="ECO:0000256" key="3">
    <source>
        <dbReference type="ARBA" id="ARBA00022602"/>
    </source>
</evidence>
<evidence type="ECO:0000313" key="9">
    <source>
        <dbReference type="EMBL" id="CAA7261529.1"/>
    </source>
</evidence>
<evidence type="ECO:0000256" key="1">
    <source>
        <dbReference type="ARBA" id="ARBA00001947"/>
    </source>
</evidence>
<feature type="domain" description="Prenyltransferase alpha-alpha toroid" evidence="8">
    <location>
        <begin position="11"/>
        <end position="360"/>
    </location>
</feature>
<keyword evidence="6" id="KW-0677">Repeat</keyword>
<dbReference type="Proteomes" id="UP000467700">
    <property type="component" value="Unassembled WGS sequence"/>
</dbReference>
<dbReference type="AlphaFoldDB" id="A0A8S0XGB1"/>
<protein>
    <recommendedName>
        <fullName evidence="8">Prenyltransferase alpha-alpha toroid domain-containing protein</fullName>
    </recommendedName>
</protein>
<dbReference type="PANTHER" id="PTHR11774:SF4">
    <property type="entry name" value="GERANYLGERANYL TRANSFERASE TYPE-1 SUBUNIT BETA"/>
    <property type="match status" value="1"/>
</dbReference>
<evidence type="ECO:0000256" key="5">
    <source>
        <dbReference type="ARBA" id="ARBA00022723"/>
    </source>
</evidence>
<dbReference type="EMBL" id="CACVBS010000033">
    <property type="protein sequence ID" value="CAA7261529.1"/>
    <property type="molecule type" value="Genomic_DNA"/>
</dbReference>
<comment type="similarity">
    <text evidence="2">Belongs to the protein prenyltransferase subunit beta family.</text>
</comment>
<keyword evidence="3" id="KW-0637">Prenyltransferase</keyword>
<keyword evidence="7" id="KW-0862">Zinc</keyword>
<sequence>MTDPLSQLPRFSRAGHAGHCKRCLVGLPSSQTDIDGSRLALAFYCIGSLDLLGVLEDSVPVTDRELWRAWLWEQQAAGKHGTGFRPSSFMTAQVPSEQSQLAAQYMDHDAPHIIMTYTALLSLAILRDDFSKLDRPGITIFLRSCQREDGSFSTVPGSHEFDLRTVYCAFAISSMLNDWSGIDVPRALAFIATCRTYEGGYGQSPFCEAQGGTTYIAVASLYLAASATGSVEPCLTPDERQLTIRWLLRNQDKSGGFYGRTGKDADACYCFWCGAALKILGAADLVNSNALAAFLGACQFKYGGIGKAPGENPGDHFPVINCCSRFIASLWITDPYHTYLSIAALSMYPPGLSDSHPNFQSWRFASLDPLLNAREETVQWIREHVPVPGVNCSRSRLMGRSLYSDSVLTSTHKGFDGCFGSEDCYVLL</sequence>
<dbReference type="GO" id="GO:0005953">
    <property type="term" value="C:CAAX-protein geranylgeranyltransferase complex"/>
    <property type="evidence" value="ECO:0007669"/>
    <property type="project" value="TreeGrafter"/>
</dbReference>
<dbReference type="InterPro" id="IPR045089">
    <property type="entry name" value="PGGT1B-like"/>
</dbReference>
<dbReference type="SUPFAM" id="SSF48239">
    <property type="entry name" value="Terpenoid cyclases/Protein prenyltransferases"/>
    <property type="match status" value="1"/>
</dbReference>
<accession>A0A8S0XGB1</accession>
<dbReference type="GO" id="GO:0046872">
    <property type="term" value="F:metal ion binding"/>
    <property type="evidence" value="ECO:0007669"/>
    <property type="project" value="UniProtKB-KW"/>
</dbReference>
<organism evidence="9 10">
    <name type="scientific">Cyclocybe aegerita</name>
    <name type="common">Black poplar mushroom</name>
    <name type="synonym">Agrocybe aegerita</name>
    <dbReference type="NCBI Taxonomy" id="1973307"/>
    <lineage>
        <taxon>Eukaryota</taxon>
        <taxon>Fungi</taxon>
        <taxon>Dikarya</taxon>
        <taxon>Basidiomycota</taxon>
        <taxon>Agaricomycotina</taxon>
        <taxon>Agaricomycetes</taxon>
        <taxon>Agaricomycetidae</taxon>
        <taxon>Agaricales</taxon>
        <taxon>Agaricineae</taxon>
        <taxon>Bolbitiaceae</taxon>
        <taxon>Cyclocybe</taxon>
    </lineage>
</organism>
<evidence type="ECO:0000313" key="10">
    <source>
        <dbReference type="Proteomes" id="UP000467700"/>
    </source>
</evidence>
<comment type="caution">
    <text evidence="9">The sequence shown here is derived from an EMBL/GenBank/DDBJ whole genome shotgun (WGS) entry which is preliminary data.</text>
</comment>
<gene>
    <name evidence="9" type="ORF">AAE3_LOCUS3675</name>
</gene>
<dbReference type="InterPro" id="IPR008930">
    <property type="entry name" value="Terpenoid_cyclase/PrenylTrfase"/>
</dbReference>
<evidence type="ECO:0000259" key="8">
    <source>
        <dbReference type="Pfam" id="PF00432"/>
    </source>
</evidence>
<dbReference type="Pfam" id="PF00432">
    <property type="entry name" value="Prenyltrans"/>
    <property type="match status" value="1"/>
</dbReference>
<dbReference type="OrthoDB" id="24893at2759"/>
<evidence type="ECO:0000256" key="4">
    <source>
        <dbReference type="ARBA" id="ARBA00022679"/>
    </source>
</evidence>
<name>A0A8S0XGB1_CYCAE</name>
<proteinExistence type="inferred from homology"/>
<dbReference type="InterPro" id="IPR001330">
    <property type="entry name" value="Prenyltrans"/>
</dbReference>